<evidence type="ECO:0000313" key="2">
    <source>
        <dbReference type="Proteomes" id="UP000006253"/>
    </source>
</evidence>
<dbReference type="AlphaFoldDB" id="A0A0E2B576"/>
<reference evidence="1 2" key="1">
    <citation type="submission" date="2012-10" db="EMBL/GenBank/DDBJ databases">
        <authorList>
            <person name="Harkins D.M."/>
            <person name="Durkin A.S."/>
            <person name="Brinkac L.M."/>
            <person name="Selengut J.D."/>
            <person name="Sanka R."/>
            <person name="DePew J."/>
            <person name="Purushe J."/>
            <person name="Peacock S.J."/>
            <person name="Thaipadungpanit J."/>
            <person name="Wuthiekanun V.W."/>
            <person name="Day N.P."/>
            <person name="Vinetz J.M."/>
            <person name="Sutton G.G."/>
            <person name="Nelson W.C."/>
            <person name="Fouts D.E."/>
        </authorList>
    </citation>
    <scope>NUCLEOTIDE SEQUENCE [LARGE SCALE GENOMIC DNA]</scope>
    <source>
        <strain evidence="1 2">H1</strain>
    </source>
</reference>
<sequence>MCFGWFTLENVSNFSFIRNIKKTIYSNETITLIFESSKTCVILEGEQIEAQFKCSDGFLLITSYDYYDGTDYWYYFLNNDLEVKDMIFDPYVSFLYMEKTHIINSQIIQLSFFKPNETWHLVIHSKPIWDFSLSAILKRPFRFVFKKRILSLFKLGVKLNKRY</sequence>
<dbReference type="EMBL" id="AHMY02000025">
    <property type="protein sequence ID" value="EKO16464.1"/>
    <property type="molecule type" value="Genomic_DNA"/>
</dbReference>
<organism evidence="1 2">
    <name type="scientific">Leptospira kirschneri str. H1</name>
    <dbReference type="NCBI Taxonomy" id="1049966"/>
    <lineage>
        <taxon>Bacteria</taxon>
        <taxon>Pseudomonadati</taxon>
        <taxon>Spirochaetota</taxon>
        <taxon>Spirochaetia</taxon>
        <taxon>Leptospirales</taxon>
        <taxon>Leptospiraceae</taxon>
        <taxon>Leptospira</taxon>
    </lineage>
</organism>
<gene>
    <name evidence="1" type="ORF">LEP1GSC081_2975</name>
</gene>
<name>A0A0E2B576_9LEPT</name>
<accession>A0A0E2B576</accession>
<evidence type="ECO:0000313" key="1">
    <source>
        <dbReference type="EMBL" id="EKO16464.1"/>
    </source>
</evidence>
<protein>
    <submittedName>
        <fullName evidence="1">Uncharacterized protein</fullName>
    </submittedName>
</protein>
<proteinExistence type="predicted"/>
<dbReference type="RefSeq" id="WP_004764914.1">
    <property type="nucleotide sequence ID" value="NZ_AHMY02000025.1"/>
</dbReference>
<comment type="caution">
    <text evidence="1">The sequence shown here is derived from an EMBL/GenBank/DDBJ whole genome shotgun (WGS) entry which is preliminary data.</text>
</comment>
<dbReference type="Proteomes" id="UP000006253">
    <property type="component" value="Unassembled WGS sequence"/>
</dbReference>